<dbReference type="AlphaFoldDB" id="A0A921G3M5"/>
<organism evidence="1 2">
    <name type="scientific">Sporosarcina psychrophila</name>
    <name type="common">Bacillus psychrophilus</name>
    <dbReference type="NCBI Taxonomy" id="1476"/>
    <lineage>
        <taxon>Bacteria</taxon>
        <taxon>Bacillati</taxon>
        <taxon>Bacillota</taxon>
        <taxon>Bacilli</taxon>
        <taxon>Bacillales</taxon>
        <taxon>Caryophanaceae</taxon>
        <taxon>Sporosarcina</taxon>
    </lineage>
</organism>
<dbReference type="EMBL" id="DYWT01000310">
    <property type="protein sequence ID" value="HJF34177.1"/>
    <property type="molecule type" value="Genomic_DNA"/>
</dbReference>
<name>A0A921G3M5_SPOPS</name>
<proteinExistence type="predicted"/>
<dbReference type="Proteomes" id="UP000698173">
    <property type="component" value="Unassembled WGS sequence"/>
</dbReference>
<evidence type="ECO:0000313" key="2">
    <source>
        <dbReference type="Proteomes" id="UP000698173"/>
    </source>
</evidence>
<protein>
    <submittedName>
        <fullName evidence="1">Uncharacterized protein</fullName>
    </submittedName>
</protein>
<accession>A0A921G3M5</accession>
<sequence>MKTFKDFLHNDIGIFINTNEFATTLIIEGESVDVLLDDEKMVERQLAKQLELHNEELLFYVEKSKLSFYPRPDNTVRFDNVVWRVLQAQEDEGLLTVTAERVSG</sequence>
<evidence type="ECO:0000313" key="1">
    <source>
        <dbReference type="EMBL" id="HJF34177.1"/>
    </source>
</evidence>
<comment type="caution">
    <text evidence="1">The sequence shown here is derived from an EMBL/GenBank/DDBJ whole genome shotgun (WGS) entry which is preliminary data.</text>
</comment>
<reference evidence="1" key="1">
    <citation type="journal article" date="2021" name="PeerJ">
        <title>Extensive microbial diversity within the chicken gut microbiome revealed by metagenomics and culture.</title>
        <authorList>
            <person name="Gilroy R."/>
            <person name="Ravi A."/>
            <person name="Getino M."/>
            <person name="Pursley I."/>
            <person name="Horton D.L."/>
            <person name="Alikhan N.F."/>
            <person name="Baker D."/>
            <person name="Gharbi K."/>
            <person name="Hall N."/>
            <person name="Watson M."/>
            <person name="Adriaenssens E.M."/>
            <person name="Foster-Nyarko E."/>
            <person name="Jarju S."/>
            <person name="Secka A."/>
            <person name="Antonio M."/>
            <person name="Oren A."/>
            <person name="Chaudhuri R.R."/>
            <person name="La Ragione R."/>
            <person name="Hildebrand F."/>
            <person name="Pallen M.J."/>
        </authorList>
    </citation>
    <scope>NUCLEOTIDE SEQUENCE</scope>
    <source>
        <strain evidence="1">CHK171-7178</strain>
    </source>
</reference>
<reference evidence="1" key="2">
    <citation type="submission" date="2021-09" db="EMBL/GenBank/DDBJ databases">
        <authorList>
            <person name="Gilroy R."/>
        </authorList>
    </citation>
    <scope>NUCLEOTIDE SEQUENCE</scope>
    <source>
        <strain evidence="1">CHK171-7178</strain>
    </source>
</reference>
<gene>
    <name evidence="1" type="ORF">K8V56_20640</name>
</gene>